<evidence type="ECO:0000259" key="2">
    <source>
        <dbReference type="PROSITE" id="PS51886"/>
    </source>
</evidence>
<evidence type="ECO:0000313" key="4">
    <source>
        <dbReference type="Proteomes" id="UP000615446"/>
    </source>
</evidence>
<feature type="domain" description="TLDc" evidence="2">
    <location>
        <begin position="226"/>
        <end position="382"/>
    </location>
</feature>
<proteinExistence type="predicted"/>
<dbReference type="AlphaFoldDB" id="A0A8H3QM90"/>
<organism evidence="3 4">
    <name type="scientific">Rhizophagus clarus</name>
    <dbReference type="NCBI Taxonomy" id="94130"/>
    <lineage>
        <taxon>Eukaryota</taxon>
        <taxon>Fungi</taxon>
        <taxon>Fungi incertae sedis</taxon>
        <taxon>Mucoromycota</taxon>
        <taxon>Glomeromycotina</taxon>
        <taxon>Glomeromycetes</taxon>
        <taxon>Glomerales</taxon>
        <taxon>Glomeraceae</taxon>
        <taxon>Rhizophagus</taxon>
    </lineage>
</organism>
<name>A0A8H3QM90_9GLOM</name>
<sequence>MFTKCYEEMINNYKNLYETKEGYDVKLYAGENNNNIKEFHVRSLILKTHSKFFKEIFSNDDIKKKDGYFIINSNNSPKVFDVLISYMYSGNIDLTSLQSREIFNLLLPLDKLGTSIFEIILKRNDFCIDNEIIIWENLLDWACEQLPPIQKDVDKWNKNDFILMKKRLSRFIPLIRFYHISSEDFLLKVYPFKELLSNDLINNVFTYYLSPNNINNIQLSRYSCSNIIESQHLIIISNWIDKKKYLHYNNKVDNIFHRFKLIYRSSRDGNGNTIKSFHENCDNKLNTILIAKIKNSEQIIGGYNPLTWDSSNSYKSTKDSFIFSFESKTIFQSAKVGYSNGDQPIYCGLKHGPTFGHDLDCFNNRWGSNRRFSYPKVGTVYQ</sequence>
<dbReference type="EMBL" id="BLAL01000079">
    <property type="protein sequence ID" value="GES84322.1"/>
    <property type="molecule type" value="Genomic_DNA"/>
</dbReference>
<dbReference type="SUPFAM" id="SSF54695">
    <property type="entry name" value="POZ domain"/>
    <property type="match status" value="1"/>
</dbReference>
<dbReference type="Pfam" id="PF00651">
    <property type="entry name" value="BTB"/>
    <property type="match status" value="1"/>
</dbReference>
<dbReference type="PANTHER" id="PTHR24410:SF23">
    <property type="entry name" value="BTB DOMAIN-CONTAINING PROTEIN-RELATED"/>
    <property type="match status" value="1"/>
</dbReference>
<dbReference type="Gene3D" id="3.30.710.10">
    <property type="entry name" value="Potassium Channel Kv1.1, Chain A"/>
    <property type="match status" value="1"/>
</dbReference>
<dbReference type="OrthoDB" id="431168at2759"/>
<dbReference type="Proteomes" id="UP000615446">
    <property type="component" value="Unassembled WGS sequence"/>
</dbReference>
<dbReference type="SMART" id="SM00225">
    <property type="entry name" value="BTB"/>
    <property type="match status" value="1"/>
</dbReference>
<feature type="domain" description="BTB" evidence="1">
    <location>
        <begin position="23"/>
        <end position="96"/>
    </location>
</feature>
<dbReference type="InterPro" id="IPR011333">
    <property type="entry name" value="SKP1/BTB/POZ_sf"/>
</dbReference>
<dbReference type="PROSITE" id="PS50097">
    <property type="entry name" value="BTB"/>
    <property type="match status" value="1"/>
</dbReference>
<dbReference type="InterPro" id="IPR000210">
    <property type="entry name" value="BTB/POZ_dom"/>
</dbReference>
<evidence type="ECO:0000313" key="3">
    <source>
        <dbReference type="EMBL" id="GES84322.1"/>
    </source>
</evidence>
<dbReference type="PANTHER" id="PTHR24410">
    <property type="entry name" value="HL07962P-RELATED"/>
    <property type="match status" value="1"/>
</dbReference>
<dbReference type="PROSITE" id="PS51886">
    <property type="entry name" value="TLDC"/>
    <property type="match status" value="1"/>
</dbReference>
<comment type="caution">
    <text evidence="3">The sequence shown here is derived from an EMBL/GenBank/DDBJ whole genome shotgun (WGS) entry which is preliminary data.</text>
</comment>
<dbReference type="InterPro" id="IPR051481">
    <property type="entry name" value="BTB-POZ/Galectin-3-binding"/>
</dbReference>
<reference evidence="3" key="1">
    <citation type="submission" date="2019-10" db="EMBL/GenBank/DDBJ databases">
        <title>Conservation and host-specific expression of non-tandemly repeated heterogenous ribosome RNA gene in arbuscular mycorrhizal fungi.</title>
        <authorList>
            <person name="Maeda T."/>
            <person name="Kobayashi Y."/>
            <person name="Nakagawa T."/>
            <person name="Ezawa T."/>
            <person name="Yamaguchi K."/>
            <person name="Bino T."/>
            <person name="Nishimoto Y."/>
            <person name="Shigenobu S."/>
            <person name="Kawaguchi M."/>
        </authorList>
    </citation>
    <scope>NUCLEOTIDE SEQUENCE</scope>
    <source>
        <strain evidence="3">HR1</strain>
    </source>
</reference>
<dbReference type="Pfam" id="PF07534">
    <property type="entry name" value="TLD"/>
    <property type="match status" value="1"/>
</dbReference>
<dbReference type="InterPro" id="IPR006571">
    <property type="entry name" value="TLDc_dom"/>
</dbReference>
<evidence type="ECO:0000259" key="1">
    <source>
        <dbReference type="PROSITE" id="PS50097"/>
    </source>
</evidence>
<gene>
    <name evidence="3" type="ORF">RCL2_001144600</name>
</gene>
<protein>
    <submittedName>
        <fullName evidence="3">BTB/POZ domain-containing protein</fullName>
    </submittedName>
</protein>
<dbReference type="CDD" id="cd18186">
    <property type="entry name" value="BTB_POZ_ZBTB_KLHL-like"/>
    <property type="match status" value="1"/>
</dbReference>
<accession>A0A8H3QM90</accession>